<reference evidence="1 2" key="1">
    <citation type="submission" date="2018-07" db="EMBL/GenBank/DDBJ databases">
        <title>Genome analysis of Runella aurantiaca.</title>
        <authorList>
            <person name="Yang X."/>
        </authorList>
    </citation>
    <scope>NUCLEOTIDE SEQUENCE [LARGE SCALE GENOMIC DNA]</scope>
    <source>
        <strain evidence="1 2">YX9</strain>
    </source>
</reference>
<comment type="caution">
    <text evidence="1">The sequence shown here is derived from an EMBL/GenBank/DDBJ whole genome shotgun (WGS) entry which is preliminary data.</text>
</comment>
<evidence type="ECO:0000313" key="2">
    <source>
        <dbReference type="Proteomes" id="UP000253141"/>
    </source>
</evidence>
<proteinExistence type="predicted"/>
<dbReference type="OrthoDB" id="9932107at2"/>
<accession>A0A369I732</accession>
<evidence type="ECO:0000313" key="1">
    <source>
        <dbReference type="EMBL" id="RDB05611.1"/>
    </source>
</evidence>
<dbReference type="RefSeq" id="WP_114461615.1">
    <property type="nucleotide sequence ID" value="NZ_QPIW01000009.1"/>
</dbReference>
<keyword evidence="2" id="KW-1185">Reference proteome</keyword>
<dbReference type="Proteomes" id="UP000253141">
    <property type="component" value="Unassembled WGS sequence"/>
</dbReference>
<name>A0A369I732_9BACT</name>
<gene>
    <name evidence="1" type="ORF">DVG78_13625</name>
</gene>
<dbReference type="AlphaFoldDB" id="A0A369I732"/>
<protein>
    <submittedName>
        <fullName evidence="1">Uncharacterized protein</fullName>
    </submittedName>
</protein>
<sequence>MTPEVHLKAQNLQKEMAFLKNDAREFRHNLNMAALRSKSPEHCGTYPLAQYLKKIVDAWEEKKLSELQLYDAL</sequence>
<dbReference type="EMBL" id="QPIW01000009">
    <property type="protein sequence ID" value="RDB05611.1"/>
    <property type="molecule type" value="Genomic_DNA"/>
</dbReference>
<organism evidence="1 2">
    <name type="scientific">Runella aurantiaca</name>
    <dbReference type="NCBI Taxonomy" id="2282308"/>
    <lineage>
        <taxon>Bacteria</taxon>
        <taxon>Pseudomonadati</taxon>
        <taxon>Bacteroidota</taxon>
        <taxon>Cytophagia</taxon>
        <taxon>Cytophagales</taxon>
        <taxon>Spirosomataceae</taxon>
        <taxon>Runella</taxon>
    </lineage>
</organism>